<organism evidence="8 9">
    <name type="scientific">Artemia franciscana</name>
    <name type="common">Brine shrimp</name>
    <name type="synonym">Artemia sanfranciscana</name>
    <dbReference type="NCBI Taxonomy" id="6661"/>
    <lineage>
        <taxon>Eukaryota</taxon>
        <taxon>Metazoa</taxon>
        <taxon>Ecdysozoa</taxon>
        <taxon>Arthropoda</taxon>
        <taxon>Crustacea</taxon>
        <taxon>Branchiopoda</taxon>
        <taxon>Anostraca</taxon>
        <taxon>Artemiidae</taxon>
        <taxon>Artemia</taxon>
    </lineage>
</organism>
<comment type="subcellular location">
    <subcellularLocation>
        <location evidence="1">Endomembrane system</location>
        <topology evidence="1">Multi-pass membrane protein</topology>
    </subcellularLocation>
</comment>
<name>A0AA88H8L0_ARTSF</name>
<dbReference type="GO" id="GO:0098554">
    <property type="term" value="C:cytoplasmic side of endoplasmic reticulum membrane"/>
    <property type="evidence" value="ECO:0007669"/>
    <property type="project" value="TreeGrafter"/>
</dbReference>
<dbReference type="SMART" id="SM00730">
    <property type="entry name" value="PSN"/>
    <property type="match status" value="1"/>
</dbReference>
<evidence type="ECO:0000256" key="3">
    <source>
        <dbReference type="ARBA" id="ARBA00022692"/>
    </source>
</evidence>
<keyword evidence="3 7" id="KW-0812">Transmembrane</keyword>
<dbReference type="EMBL" id="JAVRJZ010000020">
    <property type="protein sequence ID" value="KAK2705586.1"/>
    <property type="molecule type" value="Genomic_DNA"/>
</dbReference>
<comment type="caution">
    <text evidence="8">The sequence shown here is derived from an EMBL/GenBank/DDBJ whole genome shotgun (WGS) entry which is preliminary data.</text>
</comment>
<dbReference type="EMBL" id="JAVRJZ010000020">
    <property type="protein sequence ID" value="KAK2705588.1"/>
    <property type="molecule type" value="Genomic_DNA"/>
</dbReference>
<dbReference type="Pfam" id="PF04258">
    <property type="entry name" value="Peptidase_A22B"/>
    <property type="match status" value="1"/>
</dbReference>
<keyword evidence="9" id="KW-1185">Reference proteome</keyword>
<feature type="transmembrane region" description="Helical" evidence="7">
    <location>
        <begin position="95"/>
        <end position="116"/>
    </location>
</feature>
<evidence type="ECO:0000313" key="9">
    <source>
        <dbReference type="Proteomes" id="UP001187531"/>
    </source>
</evidence>
<feature type="transmembrane region" description="Helical" evidence="7">
    <location>
        <begin position="137"/>
        <end position="157"/>
    </location>
</feature>
<evidence type="ECO:0000256" key="7">
    <source>
        <dbReference type="SAM" id="Phobius"/>
    </source>
</evidence>
<dbReference type="EMBL" id="JAVRJZ010000020">
    <property type="protein sequence ID" value="KAK2705587.1"/>
    <property type="molecule type" value="Genomic_DNA"/>
</dbReference>
<keyword evidence="5 7" id="KW-1133">Transmembrane helix</keyword>
<feature type="transmembrane region" description="Helical" evidence="7">
    <location>
        <begin position="71"/>
        <end position="89"/>
    </location>
</feature>
<evidence type="ECO:0000256" key="1">
    <source>
        <dbReference type="ARBA" id="ARBA00004127"/>
    </source>
</evidence>
<dbReference type="EMBL" id="JAVRJZ010000020">
    <property type="protein sequence ID" value="KAK2705589.1"/>
    <property type="molecule type" value="Genomic_DNA"/>
</dbReference>
<dbReference type="GO" id="GO:0042500">
    <property type="term" value="F:aspartic endopeptidase activity, intramembrane cleaving"/>
    <property type="evidence" value="ECO:0007669"/>
    <property type="project" value="InterPro"/>
</dbReference>
<protein>
    <recommendedName>
        <fullName evidence="10">Signal peptide peptidase-like 3</fullName>
    </recommendedName>
</protein>
<dbReference type="GO" id="GO:0098553">
    <property type="term" value="C:lumenal side of endoplasmic reticulum membrane"/>
    <property type="evidence" value="ECO:0007669"/>
    <property type="project" value="TreeGrafter"/>
</dbReference>
<dbReference type="GO" id="GO:0030660">
    <property type="term" value="C:Golgi-associated vesicle membrane"/>
    <property type="evidence" value="ECO:0007669"/>
    <property type="project" value="TreeGrafter"/>
</dbReference>
<keyword evidence="4" id="KW-0378">Hydrolase</keyword>
<reference evidence="8" key="1">
    <citation type="submission" date="2023-07" db="EMBL/GenBank/DDBJ databases">
        <title>Chromosome-level genome assembly of Artemia franciscana.</title>
        <authorList>
            <person name="Jo E."/>
        </authorList>
    </citation>
    <scope>NUCLEOTIDE SEQUENCE</scope>
    <source>
        <tissue evidence="8">Whole body</tissue>
    </source>
</reference>
<comment type="similarity">
    <text evidence="2">Belongs to the peptidase A22B family.</text>
</comment>
<evidence type="ECO:0000256" key="5">
    <source>
        <dbReference type="ARBA" id="ARBA00022989"/>
    </source>
</evidence>
<sequence>MTEEIRSQFAIASSLIDSSRVSTFLISILLIVYGSFRSLNLEQEAKEKQNQSGKDGKPVAENIQTLDGIQALCLPLGASISLLVMFFFFDSMQLLFAICTAVIASVALAFLLLPMCQYLCRPCFGTGKISFGFCGRFTSAELLAFALSVSIVCVWTLTGHWLLMDAMGMGLCVAFIAFVRLPSLKVSTLLLAGLLVYDVFWVFFSNYIFNANVMVKVATRSADNPVKFLAQRLRLSNANHEKLSLPGKLVFPSSSQRGNFSMLGLGDIVMPGLLLCFVLRYDAFKKANLIQASAGVPPPLTHLSKITYFHCSLIGYFLGLLTATVSSEFFKAAQPALLYLVPFTLLPLLTMAYLKGDLRRMWSEPFANQKLSRDQDV</sequence>
<feature type="transmembrane region" description="Helical" evidence="7">
    <location>
        <begin position="336"/>
        <end position="354"/>
    </location>
</feature>
<evidence type="ECO:0000256" key="4">
    <source>
        <dbReference type="ARBA" id="ARBA00022801"/>
    </source>
</evidence>
<evidence type="ECO:0008006" key="10">
    <source>
        <dbReference type="Google" id="ProtNLM"/>
    </source>
</evidence>
<evidence type="ECO:0000313" key="8">
    <source>
        <dbReference type="EMBL" id="KAK2705589.1"/>
    </source>
</evidence>
<evidence type="ECO:0000256" key="6">
    <source>
        <dbReference type="ARBA" id="ARBA00023136"/>
    </source>
</evidence>
<feature type="transmembrane region" description="Helical" evidence="7">
    <location>
        <begin position="188"/>
        <end position="209"/>
    </location>
</feature>
<proteinExistence type="inferred from homology"/>
<feature type="transmembrane region" description="Helical" evidence="7">
    <location>
        <begin position="260"/>
        <end position="279"/>
    </location>
</feature>
<accession>A0AA88H8L0</accession>
<dbReference type="InterPro" id="IPR007369">
    <property type="entry name" value="Peptidase_A22B_SPP"/>
</dbReference>
<gene>
    <name evidence="8" type="ORF">QYM36_015844</name>
</gene>
<keyword evidence="6 7" id="KW-0472">Membrane</keyword>
<dbReference type="PANTHER" id="PTHR12174">
    <property type="entry name" value="SIGNAL PEPTIDE PEPTIDASE"/>
    <property type="match status" value="1"/>
</dbReference>
<dbReference type="InterPro" id="IPR006639">
    <property type="entry name" value="Preselin/SPP"/>
</dbReference>
<dbReference type="Proteomes" id="UP001187531">
    <property type="component" value="Unassembled WGS sequence"/>
</dbReference>
<evidence type="ECO:0000256" key="2">
    <source>
        <dbReference type="ARBA" id="ARBA00006859"/>
    </source>
</evidence>
<dbReference type="PANTHER" id="PTHR12174:SF22">
    <property type="entry name" value="SIGNAL PEPTIDE PEPTIDASE-LIKE 3"/>
    <property type="match status" value="1"/>
</dbReference>
<feature type="transmembrane region" description="Helical" evidence="7">
    <location>
        <begin position="308"/>
        <end position="330"/>
    </location>
</feature>
<dbReference type="GO" id="GO:0033619">
    <property type="term" value="P:membrane protein proteolysis"/>
    <property type="evidence" value="ECO:0007669"/>
    <property type="project" value="TreeGrafter"/>
</dbReference>
<dbReference type="AlphaFoldDB" id="A0AA88H8L0"/>
<dbReference type="GO" id="GO:0006465">
    <property type="term" value="P:signal peptide processing"/>
    <property type="evidence" value="ECO:0007669"/>
    <property type="project" value="TreeGrafter"/>
</dbReference>
<feature type="transmembrane region" description="Helical" evidence="7">
    <location>
        <begin position="163"/>
        <end position="181"/>
    </location>
</feature>